<dbReference type="EMBL" id="HG917868">
    <property type="protein sequence ID" value="CDM69032.1"/>
    <property type="molecule type" value="Genomic_DNA"/>
</dbReference>
<dbReference type="RefSeq" id="WP_044038632.1">
    <property type="nucleotide sequence ID" value="NZ_HG917868.1"/>
</dbReference>
<dbReference type="Proteomes" id="UP000019426">
    <property type="component" value="Chromosome M2/40_rep1"/>
</dbReference>
<evidence type="ECO:0000313" key="3">
    <source>
        <dbReference type="Proteomes" id="UP000019426"/>
    </source>
</evidence>
<feature type="transmembrane region" description="Helical" evidence="1">
    <location>
        <begin position="7"/>
        <end position="26"/>
    </location>
</feature>
<dbReference type="STRING" id="1216932.CM240_1874"/>
<dbReference type="AlphaFoldDB" id="W6S3Y5"/>
<evidence type="ECO:0000313" key="2">
    <source>
        <dbReference type="EMBL" id="CDM69032.1"/>
    </source>
</evidence>
<keyword evidence="1" id="KW-0472">Membrane</keyword>
<keyword evidence="1" id="KW-1133">Transmembrane helix</keyword>
<proteinExistence type="predicted"/>
<reference evidence="2 3" key="1">
    <citation type="submission" date="2013-11" db="EMBL/GenBank/DDBJ databases">
        <title>Complete genome sequence of Clostridum sp. M2/40.</title>
        <authorList>
            <person name="Wibberg D."/>
            <person name="Puehler A."/>
            <person name="Schlueter A."/>
        </authorList>
    </citation>
    <scope>NUCLEOTIDE SEQUENCE [LARGE SCALE GENOMIC DNA]</scope>
    <source>
        <strain evidence="3">M2/40</strain>
    </source>
</reference>
<organism evidence="2 3">
    <name type="scientific">Clostridium bornimense</name>
    <dbReference type="NCBI Taxonomy" id="1216932"/>
    <lineage>
        <taxon>Bacteria</taxon>
        <taxon>Bacillati</taxon>
        <taxon>Bacillota</taxon>
        <taxon>Clostridia</taxon>
        <taxon>Eubacteriales</taxon>
        <taxon>Clostridiaceae</taxon>
        <taxon>Clostridium</taxon>
    </lineage>
</organism>
<dbReference type="HOGENOM" id="CLU_133627_0_0_9"/>
<keyword evidence="1" id="KW-0812">Transmembrane</keyword>
<keyword evidence="3" id="KW-1185">Reference proteome</keyword>
<name>W6S3Y5_9CLOT</name>
<dbReference type="PATRIC" id="fig|1216932.3.peg.1873"/>
<sequence length="139" mass="16415">MNILSGTYGFDLLSIFILIISLFFNFGKIPRLISLILWGIVVFRAFSKNTYKRSQELSKFTTFINNILRKFNRQLPYMTNVSLELIPPMFTRLKYTINQKIQYKIVACPNCGQKLRLPRRKGKIIATCKRCHNEFRLRT</sequence>
<gene>
    <name evidence="2" type="ORF">CM240_1874</name>
</gene>
<protein>
    <recommendedName>
        <fullName evidence="4">Zn-finger containing protein</fullName>
    </recommendedName>
</protein>
<evidence type="ECO:0000256" key="1">
    <source>
        <dbReference type="SAM" id="Phobius"/>
    </source>
</evidence>
<feature type="transmembrane region" description="Helical" evidence="1">
    <location>
        <begin position="32"/>
        <end position="51"/>
    </location>
</feature>
<dbReference type="eggNOG" id="COG4416">
    <property type="taxonomic scope" value="Bacteria"/>
</dbReference>
<dbReference type="KEGG" id="clt:CM240_1874"/>
<dbReference type="OrthoDB" id="3174166at2"/>
<evidence type="ECO:0008006" key="4">
    <source>
        <dbReference type="Google" id="ProtNLM"/>
    </source>
</evidence>
<accession>W6S3Y5</accession>